<name>A0A8J2QQ27_9NEOP</name>
<reference evidence="1" key="1">
    <citation type="submission" date="2021-09" db="EMBL/GenBank/DDBJ databases">
        <authorList>
            <person name="Martin H S."/>
        </authorList>
    </citation>
    <scope>NUCLEOTIDE SEQUENCE</scope>
</reference>
<dbReference type="Proteomes" id="UP000789524">
    <property type="component" value="Unassembled WGS sequence"/>
</dbReference>
<keyword evidence="2" id="KW-1185">Reference proteome</keyword>
<comment type="caution">
    <text evidence="1">The sequence shown here is derived from an EMBL/GenBank/DDBJ whole genome shotgun (WGS) entry which is preliminary data.</text>
</comment>
<dbReference type="EMBL" id="CAKASE010000058">
    <property type="protein sequence ID" value="CAG9567336.1"/>
    <property type="molecule type" value="Genomic_DNA"/>
</dbReference>
<proteinExistence type="predicted"/>
<evidence type="ECO:0000313" key="2">
    <source>
        <dbReference type="Proteomes" id="UP000789524"/>
    </source>
</evidence>
<protein>
    <submittedName>
        <fullName evidence="1">(African queen) hypothetical protein</fullName>
    </submittedName>
</protein>
<evidence type="ECO:0000313" key="1">
    <source>
        <dbReference type="EMBL" id="CAG9567336.1"/>
    </source>
</evidence>
<gene>
    <name evidence="1" type="ORF">DCHRY22_LOCUS7619</name>
</gene>
<accession>A0A8J2QQ27</accession>
<sequence>MEIVIAVAYWGGRGSLVCLGSKSVSMGTWGVALSWAKKCDCEKCESDARQLRESNDEHAGKHSTHEEH</sequence>
<organism evidence="1 2">
    <name type="scientific">Danaus chrysippus</name>
    <name type="common">African queen</name>
    <dbReference type="NCBI Taxonomy" id="151541"/>
    <lineage>
        <taxon>Eukaryota</taxon>
        <taxon>Metazoa</taxon>
        <taxon>Ecdysozoa</taxon>
        <taxon>Arthropoda</taxon>
        <taxon>Hexapoda</taxon>
        <taxon>Insecta</taxon>
        <taxon>Pterygota</taxon>
        <taxon>Neoptera</taxon>
        <taxon>Endopterygota</taxon>
        <taxon>Lepidoptera</taxon>
        <taxon>Glossata</taxon>
        <taxon>Ditrysia</taxon>
        <taxon>Papilionoidea</taxon>
        <taxon>Nymphalidae</taxon>
        <taxon>Danainae</taxon>
        <taxon>Danaini</taxon>
        <taxon>Danaina</taxon>
        <taxon>Danaus</taxon>
        <taxon>Anosia</taxon>
    </lineage>
</organism>
<dbReference type="AlphaFoldDB" id="A0A8J2QQ27"/>